<sequence length="1115" mass="129285">MDENTNNMDLSEQTTNEERPMSDVEDTTPLPVTDYEAMANKIMPELGQEIEDFKYDTWHVTNWRHLEKRITGPEFEAGNWKWRILLFPSGNNNQDTVSIYLDFVDPKGAPAGWHSCVQFALVLWNPEDLTQYIYHHAHHRFTAEESDWGFTRFYDLRKLLTPCENRTRALIENDSTNITAFVRVLKDPTGVLWHNFINYDSKKETGYVGLKNQGATCYMNSLLQSLYCTTYFRKAVYQIPTEDDEPIKSVSLALQRVFYQLQTSNTPVGTTELTKSFGWDSIDSFMQHDVQEFNRVLQDNLEGKMKSTKADGAITKLFVGKMKSYIKCVNVDYESSRVEDYYDIQLNVKGCKTLRDSFKDYIQEETLEGDNKYQAEGHGLQDAKKGVIFESFPPVLHLQLKRFEYDIQRDAMVKINDRHEFPMEIDLEEFLSEDADRSSPHKYLLHGVLVHSGDLHGGHYFALLKPEKDGKWFKFDDDRVTPVIDKEVLEDNYGGESPNANAITIRSAGRNHKRFTNAYMLVYIRESNVDEILSPVVHEDIPEHLQKRLEEERAEEERRRKEMEERHLYLIVKIVTAEKFKVHQGFDLANFDDRQYPLSDVFTYKILKADTYGSFKEHVARSFNIPTEQVRFWVLVNRQNKTVRPDAPIADALTNTSMEEIHAKMTSRQNEMKLYMEVADKPINGKTWFPTVPEANHIMVFLKYFDPDKQALEGLGHLYIQKFGKVGDITRVLCEKKEFPPDTPLKIYEEIKPNMIEEMKLKSTFQQSEIQDGDIICFQKALTEKEIQEHTTSGRYWDIPHFYESLTLRIVVLFKPKLKDRDPKPEFEIVLNKKWTYDQVAGAAGTHLNTDPLKLRFTTAHSTSGTPKNVIKRTTNQTLSEMLQTAYLSPPAHVLFYEMLKISIVELETKKFIKVYWLGNTVKDEEVIELGFPKDAVVNDIIDEISKHEKVTSSSPNSRIRLFDVHHNKIQKEYTGSEPIERIQEHTTLYAEEIPQDEIHADQNDRTIQVYHFTKDPIRVHGIPFKFVIKNGETLADTKVRLRHRLGMNEKDFSKVKIAIVPGASYAKPEYLEDDDIILSEKKLSNEECLGLDHVDKTGRAGRVGGVEKAIFIRG</sequence>
<dbReference type="PROSITE" id="PS50235">
    <property type="entry name" value="USP_3"/>
    <property type="match status" value="1"/>
</dbReference>
<dbReference type="GO" id="GO:0004843">
    <property type="term" value="F:cysteine-type deubiquitinase activity"/>
    <property type="evidence" value="ECO:0007669"/>
    <property type="project" value="UniProtKB-EC"/>
</dbReference>
<dbReference type="SMART" id="SM00061">
    <property type="entry name" value="MATH"/>
    <property type="match status" value="1"/>
</dbReference>
<dbReference type="PROSITE" id="PS00972">
    <property type="entry name" value="USP_1"/>
    <property type="match status" value="1"/>
</dbReference>
<dbReference type="InterPro" id="IPR008974">
    <property type="entry name" value="TRAF-like"/>
</dbReference>
<evidence type="ECO:0000259" key="11">
    <source>
        <dbReference type="PROSITE" id="PS50144"/>
    </source>
</evidence>
<gene>
    <name evidence="13" type="ORF">RhiirA1_416085</name>
</gene>
<dbReference type="FunFam" id="3.90.70.10:FF:000005">
    <property type="entry name" value="Ubiquitin carboxyl-terminal hydrolase 7"/>
    <property type="match status" value="1"/>
</dbReference>
<proteinExistence type="inferred from homology"/>
<dbReference type="VEuPathDB" id="FungiDB:FUN_004909"/>
<dbReference type="EC" id="3.4.19.12" evidence="4"/>
<dbReference type="Pfam" id="PF14533">
    <property type="entry name" value="USP7_C2"/>
    <property type="match status" value="1"/>
</dbReference>
<evidence type="ECO:0000256" key="8">
    <source>
        <dbReference type="ARBA" id="ARBA00022807"/>
    </source>
</evidence>
<dbReference type="Gene3D" id="3.90.70.10">
    <property type="entry name" value="Cysteine proteinases"/>
    <property type="match status" value="1"/>
</dbReference>
<name>A0A2N0S0N2_9GLOM</name>
<dbReference type="Gene3D" id="3.10.20.90">
    <property type="entry name" value="Phosphatidylinositol 3-kinase Catalytic Subunit, Chain A, domain 1"/>
    <property type="match status" value="2"/>
</dbReference>
<evidence type="ECO:0000256" key="9">
    <source>
        <dbReference type="ARBA" id="ARBA00023242"/>
    </source>
</evidence>
<dbReference type="SUPFAM" id="SSF49599">
    <property type="entry name" value="TRAF domain-like"/>
    <property type="match status" value="1"/>
</dbReference>
<protein>
    <recommendedName>
        <fullName evidence="4">ubiquitinyl hydrolase 1</fullName>
        <ecNumber evidence="4">3.4.19.12</ecNumber>
    </recommendedName>
</protein>
<comment type="catalytic activity">
    <reaction evidence="1">
        <text>Thiol-dependent hydrolysis of ester, thioester, amide, peptide and isopeptide bonds formed by the C-terminal Gly of ubiquitin (a 76-residue protein attached to proteins as an intracellular targeting signal).</text>
        <dbReference type="EC" id="3.4.19.12"/>
    </reaction>
</comment>
<dbReference type="AlphaFoldDB" id="A0A2N0S0N2"/>
<evidence type="ECO:0000259" key="12">
    <source>
        <dbReference type="PROSITE" id="PS50235"/>
    </source>
</evidence>
<evidence type="ECO:0000313" key="14">
    <source>
        <dbReference type="Proteomes" id="UP000232688"/>
    </source>
</evidence>
<feature type="compositionally biased region" description="Polar residues" evidence="10">
    <location>
        <begin position="1"/>
        <end position="14"/>
    </location>
</feature>
<dbReference type="Proteomes" id="UP000232688">
    <property type="component" value="Unassembled WGS sequence"/>
</dbReference>
<dbReference type="InterPro" id="IPR018200">
    <property type="entry name" value="USP_CS"/>
</dbReference>
<dbReference type="GO" id="GO:0005829">
    <property type="term" value="C:cytosol"/>
    <property type="evidence" value="ECO:0007669"/>
    <property type="project" value="TreeGrafter"/>
</dbReference>
<keyword evidence="5 13" id="KW-0645">Protease</keyword>
<reference evidence="13 14" key="2">
    <citation type="submission" date="2017-10" db="EMBL/GenBank/DDBJ databases">
        <title>Genome analyses suggest a sexual origin of heterokaryosis in a supposedly ancient asexual fungus.</title>
        <authorList>
            <person name="Corradi N."/>
            <person name="Sedzielewska K."/>
            <person name="Noel J."/>
            <person name="Charron P."/>
            <person name="Farinelli L."/>
            <person name="Marton T."/>
            <person name="Kruger M."/>
            <person name="Pelin A."/>
            <person name="Brachmann A."/>
            <person name="Corradi N."/>
        </authorList>
    </citation>
    <scope>NUCLEOTIDE SEQUENCE [LARGE SCALE GENOMIC DNA]</scope>
    <source>
        <strain evidence="13 14">A1</strain>
    </source>
</reference>
<keyword evidence="8" id="KW-0788">Thiol protease</keyword>
<dbReference type="CDD" id="cd02659">
    <property type="entry name" value="peptidase_C19C"/>
    <property type="match status" value="1"/>
</dbReference>
<dbReference type="EMBL" id="LLXH01000293">
    <property type="protein sequence ID" value="PKC69118.1"/>
    <property type="molecule type" value="Genomic_DNA"/>
</dbReference>
<dbReference type="InterPro" id="IPR001394">
    <property type="entry name" value="Peptidase_C19_UCH"/>
</dbReference>
<keyword evidence="9" id="KW-0539">Nucleus</keyword>
<dbReference type="InterPro" id="IPR028889">
    <property type="entry name" value="USP"/>
</dbReference>
<dbReference type="InterPro" id="IPR002083">
    <property type="entry name" value="MATH/TRAF_dom"/>
</dbReference>
<keyword evidence="6" id="KW-0833">Ubl conjugation pathway</keyword>
<dbReference type="PANTHER" id="PTHR24006">
    <property type="entry name" value="UBIQUITIN CARBOXYL-TERMINAL HYDROLASE"/>
    <property type="match status" value="1"/>
</dbReference>
<dbReference type="Pfam" id="PF00443">
    <property type="entry name" value="UCH"/>
    <property type="match status" value="1"/>
</dbReference>
<dbReference type="FunFam" id="2.60.210.10:FF:000011">
    <property type="entry name" value="Ubiquitin carboxyl-terminal hydrolase 7"/>
    <property type="match status" value="1"/>
</dbReference>
<evidence type="ECO:0000256" key="6">
    <source>
        <dbReference type="ARBA" id="ARBA00022786"/>
    </source>
</evidence>
<dbReference type="VEuPathDB" id="FungiDB:RhiirFUN_007046"/>
<feature type="domain" description="USP" evidence="12">
    <location>
        <begin position="208"/>
        <end position="526"/>
    </location>
</feature>
<dbReference type="Pfam" id="PF22486">
    <property type="entry name" value="MATH_2"/>
    <property type="match status" value="1"/>
</dbReference>
<organism evidence="13 14">
    <name type="scientific">Rhizophagus irregularis</name>
    <dbReference type="NCBI Taxonomy" id="588596"/>
    <lineage>
        <taxon>Eukaryota</taxon>
        <taxon>Fungi</taxon>
        <taxon>Fungi incertae sedis</taxon>
        <taxon>Mucoromycota</taxon>
        <taxon>Glomeromycotina</taxon>
        <taxon>Glomeromycetes</taxon>
        <taxon>Glomerales</taxon>
        <taxon>Glomeraceae</taxon>
        <taxon>Rhizophagus</taxon>
    </lineage>
</organism>
<dbReference type="GO" id="GO:0016579">
    <property type="term" value="P:protein deubiquitination"/>
    <property type="evidence" value="ECO:0007669"/>
    <property type="project" value="InterPro"/>
</dbReference>
<evidence type="ECO:0000256" key="5">
    <source>
        <dbReference type="ARBA" id="ARBA00022670"/>
    </source>
</evidence>
<dbReference type="InterPro" id="IPR050164">
    <property type="entry name" value="Peptidase_C19"/>
</dbReference>
<evidence type="ECO:0000313" key="13">
    <source>
        <dbReference type="EMBL" id="PKC69118.1"/>
    </source>
</evidence>
<evidence type="ECO:0000256" key="4">
    <source>
        <dbReference type="ARBA" id="ARBA00012759"/>
    </source>
</evidence>
<dbReference type="PROSITE" id="PS00973">
    <property type="entry name" value="USP_2"/>
    <property type="match status" value="1"/>
</dbReference>
<evidence type="ECO:0000256" key="1">
    <source>
        <dbReference type="ARBA" id="ARBA00000707"/>
    </source>
</evidence>
<dbReference type="VEuPathDB" id="FungiDB:RhiirA1_416085"/>
<accession>A0A2N0S0N2</accession>
<dbReference type="Gene3D" id="2.60.210.10">
    <property type="entry name" value="Apoptosis, Tumor Necrosis Factor Receptor Associated Protein 2, Chain A"/>
    <property type="match status" value="1"/>
</dbReference>
<dbReference type="GO" id="GO:0031647">
    <property type="term" value="P:regulation of protein stability"/>
    <property type="evidence" value="ECO:0007669"/>
    <property type="project" value="TreeGrafter"/>
</dbReference>
<reference evidence="13 14" key="1">
    <citation type="submission" date="2017-10" db="EMBL/GenBank/DDBJ databases">
        <title>Extensive intraspecific genome diversity in a model arbuscular mycorrhizal fungus.</title>
        <authorList>
            <person name="Chen E.C.H."/>
            <person name="Morin E."/>
            <person name="Baudet D."/>
            <person name="Noel J."/>
            <person name="Ndikumana S."/>
            <person name="Charron P."/>
            <person name="St-Onge C."/>
            <person name="Giorgi J."/>
            <person name="Grigoriev I.V."/>
            <person name="Roux C."/>
            <person name="Martin F.M."/>
            <person name="Corradi N."/>
        </authorList>
    </citation>
    <scope>NUCLEOTIDE SEQUENCE [LARGE SCALE GENOMIC DNA]</scope>
    <source>
        <strain evidence="13 14">A1</strain>
    </source>
</reference>
<dbReference type="PROSITE" id="PS50144">
    <property type="entry name" value="MATH"/>
    <property type="match status" value="1"/>
</dbReference>
<comment type="subcellular location">
    <subcellularLocation>
        <location evidence="2">Nucleus</location>
    </subcellularLocation>
</comment>
<evidence type="ECO:0000256" key="3">
    <source>
        <dbReference type="ARBA" id="ARBA00009085"/>
    </source>
</evidence>
<evidence type="ECO:0000256" key="2">
    <source>
        <dbReference type="ARBA" id="ARBA00004123"/>
    </source>
</evidence>
<evidence type="ECO:0000256" key="10">
    <source>
        <dbReference type="SAM" id="MobiDB-lite"/>
    </source>
</evidence>
<dbReference type="GO" id="GO:0140492">
    <property type="term" value="F:metal-dependent deubiquitinase activity"/>
    <property type="evidence" value="ECO:0007669"/>
    <property type="project" value="UniProtKB-ARBA"/>
</dbReference>
<dbReference type="GO" id="GO:0006508">
    <property type="term" value="P:proteolysis"/>
    <property type="evidence" value="ECO:0007669"/>
    <property type="project" value="UniProtKB-KW"/>
</dbReference>
<keyword evidence="7" id="KW-0378">Hydrolase</keyword>
<dbReference type="InterPro" id="IPR038765">
    <property type="entry name" value="Papain-like_cys_pep_sf"/>
</dbReference>
<dbReference type="FunFam" id="3.10.20.90:FF:000050">
    <property type="entry name" value="Ubiquitin carboxyl-terminal hydrolase 13"/>
    <property type="match status" value="1"/>
</dbReference>
<dbReference type="InterPro" id="IPR024729">
    <property type="entry name" value="USP7_ICP0-binding_dom"/>
</dbReference>
<feature type="region of interest" description="Disordered" evidence="10">
    <location>
        <begin position="1"/>
        <end position="29"/>
    </location>
</feature>
<dbReference type="InterPro" id="IPR029346">
    <property type="entry name" value="USP_C"/>
</dbReference>
<evidence type="ECO:0000256" key="7">
    <source>
        <dbReference type="ARBA" id="ARBA00022801"/>
    </source>
</evidence>
<comment type="similarity">
    <text evidence="3">Belongs to the peptidase C19 family.</text>
</comment>
<dbReference type="GO" id="GO:0005634">
    <property type="term" value="C:nucleus"/>
    <property type="evidence" value="ECO:0007669"/>
    <property type="project" value="UniProtKB-SubCell"/>
</dbReference>
<comment type="caution">
    <text evidence="13">The sequence shown here is derived from an EMBL/GenBank/DDBJ whole genome shotgun (WGS) entry which is preliminary data.</text>
</comment>
<dbReference type="Pfam" id="PF12436">
    <property type="entry name" value="USP7_ICP0_bdg"/>
    <property type="match status" value="1"/>
</dbReference>
<dbReference type="SUPFAM" id="SSF54001">
    <property type="entry name" value="Cysteine proteinases"/>
    <property type="match status" value="1"/>
</dbReference>
<feature type="domain" description="MATH" evidence="11">
    <location>
        <begin position="53"/>
        <end position="182"/>
    </location>
</feature>
<dbReference type="PANTHER" id="PTHR24006:SF644">
    <property type="entry name" value="UBIQUITIN CARBOXYL-TERMINAL HYDROLASE 7"/>
    <property type="match status" value="1"/>
</dbReference>